<proteinExistence type="predicted"/>
<dbReference type="Proteomes" id="UP001150538">
    <property type="component" value="Unassembled WGS sequence"/>
</dbReference>
<sequence length="367" mass="40386">MSYLHNQNPRYSPPPMDRDYNPHNNNNYSLGSDGGAFAPYQDSEYRNYSYAPTPEETLAPPQLRYTEDGFNNSSNSRLLADPSNPNYRERSDSTPGNSTYLEKTHLYGNTSAAAAAAAAAAGARETSDNNSLYGFTKEPVKRRRRCRCCSCCCTKKYWAFCVPITLVIIAGLAVAGYFLWPRIPQAEFDRIDVRNSNSASSSDSSSGSLADQFIGNIGFNRQGMVTLPLEIHMNVSNPNFIPWTINNVTVDGFINLGDGKNSKFPVGKGGLPKAFKMPKKSVDNDMVIFFNFKLDVTQVNYKDAAEMVQKSCVKNGPPLKFSYDAKVEIKPISGLGIKPKISNTVNFDCPLKGIGDLGIDIKQITGL</sequence>
<reference evidence="5" key="1">
    <citation type="submission" date="2022-07" db="EMBL/GenBank/DDBJ databases">
        <title>Phylogenomic reconstructions and comparative analyses of Kickxellomycotina fungi.</title>
        <authorList>
            <person name="Reynolds N.K."/>
            <person name="Stajich J.E."/>
            <person name="Barry K."/>
            <person name="Grigoriev I.V."/>
            <person name="Crous P."/>
            <person name="Smith M.E."/>
        </authorList>
    </citation>
    <scope>NUCLEOTIDE SEQUENCE</scope>
    <source>
        <strain evidence="5">NBRC 100468</strain>
    </source>
</reference>
<feature type="compositionally biased region" description="Polar residues" evidence="3">
    <location>
        <begin position="1"/>
        <end position="10"/>
    </location>
</feature>
<keyword evidence="6" id="KW-1185">Reference proteome</keyword>
<dbReference type="OrthoDB" id="20273at2759"/>
<gene>
    <name evidence="5" type="ORF">H4219_002570</name>
</gene>
<protein>
    <recommendedName>
        <fullName evidence="7">Late embryogenesis abundant protein LEA-2 subgroup domain-containing protein</fullName>
    </recommendedName>
</protein>
<feature type="region of interest" description="Disordered" evidence="3">
    <location>
        <begin position="51"/>
        <end position="98"/>
    </location>
</feature>
<evidence type="ECO:0000256" key="1">
    <source>
        <dbReference type="ARBA" id="ARBA00004370"/>
    </source>
</evidence>
<evidence type="ECO:0000256" key="3">
    <source>
        <dbReference type="SAM" id="MobiDB-lite"/>
    </source>
</evidence>
<dbReference type="PANTHER" id="PTHR31234:SF2">
    <property type="entry name" value="OS05G0199100 PROTEIN"/>
    <property type="match status" value="1"/>
</dbReference>
<keyword evidence="4" id="KW-0812">Transmembrane</keyword>
<feature type="region of interest" description="Disordered" evidence="3">
    <location>
        <begin position="1"/>
        <end position="39"/>
    </location>
</feature>
<accession>A0A9W7ZX90</accession>
<dbReference type="InterPro" id="IPR044839">
    <property type="entry name" value="NDR1-like"/>
</dbReference>
<dbReference type="GO" id="GO:0016020">
    <property type="term" value="C:membrane"/>
    <property type="evidence" value="ECO:0007669"/>
    <property type="project" value="UniProtKB-SubCell"/>
</dbReference>
<keyword evidence="2 4" id="KW-0472">Membrane</keyword>
<feature type="transmembrane region" description="Helical" evidence="4">
    <location>
        <begin position="157"/>
        <end position="180"/>
    </location>
</feature>
<comment type="subcellular location">
    <subcellularLocation>
        <location evidence="1">Membrane</location>
    </subcellularLocation>
</comment>
<dbReference type="AlphaFoldDB" id="A0A9W7ZX90"/>
<organism evidence="5 6">
    <name type="scientific">Mycoemilia scoparia</name>
    <dbReference type="NCBI Taxonomy" id="417184"/>
    <lineage>
        <taxon>Eukaryota</taxon>
        <taxon>Fungi</taxon>
        <taxon>Fungi incertae sedis</taxon>
        <taxon>Zoopagomycota</taxon>
        <taxon>Kickxellomycotina</taxon>
        <taxon>Kickxellomycetes</taxon>
        <taxon>Kickxellales</taxon>
        <taxon>Kickxellaceae</taxon>
        <taxon>Mycoemilia</taxon>
    </lineage>
</organism>
<evidence type="ECO:0000256" key="4">
    <source>
        <dbReference type="SAM" id="Phobius"/>
    </source>
</evidence>
<comment type="caution">
    <text evidence="5">The sequence shown here is derived from an EMBL/GenBank/DDBJ whole genome shotgun (WGS) entry which is preliminary data.</text>
</comment>
<evidence type="ECO:0000313" key="5">
    <source>
        <dbReference type="EMBL" id="KAJ1918476.1"/>
    </source>
</evidence>
<dbReference type="EMBL" id="JANBPU010000044">
    <property type="protein sequence ID" value="KAJ1918476.1"/>
    <property type="molecule type" value="Genomic_DNA"/>
</dbReference>
<dbReference type="GO" id="GO:0098542">
    <property type="term" value="P:defense response to other organism"/>
    <property type="evidence" value="ECO:0007669"/>
    <property type="project" value="InterPro"/>
</dbReference>
<keyword evidence="4" id="KW-1133">Transmembrane helix</keyword>
<dbReference type="PANTHER" id="PTHR31234">
    <property type="entry name" value="LATE EMBRYOGENESIS ABUNDANT (LEA) HYDROXYPROLINE-RICH GLYCOPROTEIN FAMILY"/>
    <property type="match status" value="1"/>
</dbReference>
<evidence type="ECO:0008006" key="7">
    <source>
        <dbReference type="Google" id="ProtNLM"/>
    </source>
</evidence>
<evidence type="ECO:0000313" key="6">
    <source>
        <dbReference type="Proteomes" id="UP001150538"/>
    </source>
</evidence>
<evidence type="ECO:0000256" key="2">
    <source>
        <dbReference type="ARBA" id="ARBA00023136"/>
    </source>
</evidence>
<name>A0A9W7ZX90_9FUNG</name>